<gene>
    <name evidence="1" type="ORF">Zmor_001663</name>
</gene>
<proteinExistence type="predicted"/>
<protein>
    <submittedName>
        <fullName evidence="1">Uncharacterized protein</fullName>
    </submittedName>
</protein>
<organism evidence="1 2">
    <name type="scientific">Zophobas morio</name>
    <dbReference type="NCBI Taxonomy" id="2755281"/>
    <lineage>
        <taxon>Eukaryota</taxon>
        <taxon>Metazoa</taxon>
        <taxon>Ecdysozoa</taxon>
        <taxon>Arthropoda</taxon>
        <taxon>Hexapoda</taxon>
        <taxon>Insecta</taxon>
        <taxon>Pterygota</taxon>
        <taxon>Neoptera</taxon>
        <taxon>Endopterygota</taxon>
        <taxon>Coleoptera</taxon>
        <taxon>Polyphaga</taxon>
        <taxon>Cucujiformia</taxon>
        <taxon>Tenebrionidae</taxon>
        <taxon>Zophobas</taxon>
    </lineage>
</organism>
<keyword evidence="2" id="KW-1185">Reference proteome</keyword>
<sequence>MLPVCAKCLGSVKNRAGSPYLTCPGTCGKHFHFNKCVNILDDLHNQVSTIPGLTWKCTEYANKCVCLDPESLNDFLAKKFYEMVSNIKNVILDLKTELVTSAENQIKNTLPDPKPSQIY</sequence>
<dbReference type="Proteomes" id="UP001168821">
    <property type="component" value="Unassembled WGS sequence"/>
</dbReference>
<evidence type="ECO:0000313" key="2">
    <source>
        <dbReference type="Proteomes" id="UP001168821"/>
    </source>
</evidence>
<dbReference type="AlphaFoldDB" id="A0AA38IZH1"/>
<comment type="caution">
    <text evidence="1">The sequence shown here is derived from an EMBL/GenBank/DDBJ whole genome shotgun (WGS) entry which is preliminary data.</text>
</comment>
<reference evidence="1" key="1">
    <citation type="journal article" date="2023" name="G3 (Bethesda)">
        <title>Whole genome assemblies of Zophobas morio and Tenebrio molitor.</title>
        <authorList>
            <person name="Kaur S."/>
            <person name="Stinson S.A."/>
            <person name="diCenzo G.C."/>
        </authorList>
    </citation>
    <scope>NUCLEOTIDE SEQUENCE</scope>
    <source>
        <strain evidence="1">QUZm001</strain>
    </source>
</reference>
<name>A0AA38IZH1_9CUCU</name>
<accession>A0AA38IZH1</accession>
<dbReference type="EMBL" id="JALNTZ010000001">
    <property type="protein sequence ID" value="KAJ3666210.1"/>
    <property type="molecule type" value="Genomic_DNA"/>
</dbReference>
<evidence type="ECO:0000313" key="1">
    <source>
        <dbReference type="EMBL" id="KAJ3666210.1"/>
    </source>
</evidence>